<dbReference type="Proteomes" id="UP000009046">
    <property type="component" value="Unassembled WGS sequence"/>
</dbReference>
<dbReference type="PROSITE" id="PS01010">
    <property type="entry name" value="CRISP_2"/>
    <property type="match status" value="1"/>
</dbReference>
<accession>E0VS96</accession>
<name>E0VS96_PEDHC</name>
<dbReference type="CTD" id="8234315"/>
<dbReference type="PRINTS" id="PR00838">
    <property type="entry name" value="V5ALLERGEN"/>
</dbReference>
<evidence type="ECO:0000256" key="1">
    <source>
        <dbReference type="SAM" id="SignalP"/>
    </source>
</evidence>
<reference evidence="3" key="1">
    <citation type="submission" date="2007-04" db="EMBL/GenBank/DDBJ databases">
        <title>Annotation of Pediculus humanus corporis strain USDA.</title>
        <authorList>
            <person name="Kirkness E."/>
            <person name="Hannick L."/>
            <person name="Hass B."/>
            <person name="Bruggner R."/>
            <person name="Lawson D."/>
            <person name="Bidwell S."/>
            <person name="Joardar V."/>
            <person name="Caler E."/>
            <person name="Walenz B."/>
            <person name="Inman J."/>
            <person name="Schobel S."/>
            <person name="Galinsky K."/>
            <person name="Amedeo P."/>
            <person name="Strausberg R."/>
        </authorList>
    </citation>
    <scope>NUCLEOTIDE SEQUENCE</scope>
    <source>
        <strain evidence="3">USDA</strain>
    </source>
</reference>
<dbReference type="GeneID" id="8234315"/>
<dbReference type="InterPro" id="IPR002413">
    <property type="entry name" value="V5_allergen-like"/>
</dbReference>
<dbReference type="SUPFAM" id="SSF55797">
    <property type="entry name" value="PR-1-like"/>
    <property type="match status" value="1"/>
</dbReference>
<dbReference type="InterPro" id="IPR035940">
    <property type="entry name" value="CAP_sf"/>
</dbReference>
<dbReference type="PANTHER" id="PTHR10334">
    <property type="entry name" value="CYSTEINE-RICH SECRETORY PROTEIN-RELATED"/>
    <property type="match status" value="1"/>
</dbReference>
<dbReference type="Pfam" id="PF00188">
    <property type="entry name" value="CAP"/>
    <property type="match status" value="1"/>
</dbReference>
<proteinExistence type="predicted"/>
<dbReference type="STRING" id="121224.E0VS96"/>
<reference evidence="3" key="2">
    <citation type="submission" date="2007-04" db="EMBL/GenBank/DDBJ databases">
        <title>The genome of the human body louse.</title>
        <authorList>
            <consortium name="The Human Body Louse Genome Consortium"/>
            <person name="Kirkness E."/>
            <person name="Walenz B."/>
            <person name="Hass B."/>
            <person name="Bruggner R."/>
            <person name="Strausberg R."/>
        </authorList>
    </citation>
    <scope>NUCLEOTIDE SEQUENCE</scope>
    <source>
        <strain evidence="3">USDA</strain>
    </source>
</reference>
<feature type="signal peptide" evidence="1">
    <location>
        <begin position="1"/>
        <end position="23"/>
    </location>
</feature>
<dbReference type="HOGENOM" id="CLU_035730_7_2_1"/>
<feature type="chain" id="PRO_5011412626" evidence="1">
    <location>
        <begin position="24"/>
        <end position="240"/>
    </location>
</feature>
<dbReference type="EMBL" id="DS235747">
    <property type="protein sequence ID" value="EEB16252.1"/>
    <property type="molecule type" value="Genomic_DNA"/>
</dbReference>
<dbReference type="InterPro" id="IPR018244">
    <property type="entry name" value="Allrgn_V5/Tpx1_CS"/>
</dbReference>
<dbReference type="VEuPathDB" id="VectorBase:PHUM413730"/>
<keyword evidence="5" id="KW-1185">Reference proteome</keyword>
<dbReference type="OMA" id="CGYAYYI"/>
<dbReference type="FunCoup" id="E0VS96">
    <property type="interactions" value="70"/>
</dbReference>
<dbReference type="AlphaFoldDB" id="E0VS96"/>
<dbReference type="GO" id="GO:0005576">
    <property type="term" value="C:extracellular region"/>
    <property type="evidence" value="ECO:0007669"/>
    <property type="project" value="UniProtKB-SubCell"/>
</dbReference>
<dbReference type="Gene3D" id="3.40.33.10">
    <property type="entry name" value="CAP"/>
    <property type="match status" value="1"/>
</dbReference>
<dbReference type="RefSeq" id="XP_002428990.1">
    <property type="nucleotide sequence ID" value="XM_002428945.1"/>
</dbReference>
<dbReference type="EMBL" id="AAZO01005083">
    <property type="status" value="NOT_ANNOTATED_CDS"/>
    <property type="molecule type" value="Genomic_DNA"/>
</dbReference>
<sequence length="240" mass="27586">MRPLNFSILVCGVLMMCLTMGCAKLSKYCSLCENHTMCKYHGPGPNCEKIGGYGVTHSEKKQILDLHNWYRKIVANGYEKSGSGGSQPKAADMMKLQWDDDLAEVAQRWADQCRLEHDTCRADPRWKVGQNIYWKWKYPTHNVNWTEAIASWYDEVSLFNPNEVRSYRFDSKTGHYSQLVWHDTHFVGCGRRDYGLNKLYVCNYGPTGNWINEPVYTVGEPCSKCPQGCSCDEYLCGKFL</sequence>
<dbReference type="KEGG" id="phu:Phum_PHUM413730"/>
<dbReference type="OrthoDB" id="414826at2759"/>
<reference evidence="4" key="3">
    <citation type="submission" date="2020-05" db="UniProtKB">
        <authorList>
            <consortium name="EnsemblMetazoa"/>
        </authorList>
    </citation>
    <scope>IDENTIFICATION</scope>
    <source>
        <strain evidence="4">USDA</strain>
    </source>
</reference>
<dbReference type="InterPro" id="IPR014044">
    <property type="entry name" value="CAP_dom"/>
</dbReference>
<evidence type="ECO:0000313" key="4">
    <source>
        <dbReference type="EnsemblMetazoa" id="PHUM413730-PA"/>
    </source>
</evidence>
<protein>
    <submittedName>
        <fullName evidence="3">Ves G 5 allergen, putative</fullName>
    </submittedName>
</protein>
<dbReference type="InParanoid" id="E0VS96"/>
<feature type="domain" description="SCP" evidence="2">
    <location>
        <begin position="58"/>
        <end position="212"/>
    </location>
</feature>
<dbReference type="EnsemblMetazoa" id="PHUM413730-RA">
    <property type="protein sequence ID" value="PHUM413730-PA"/>
    <property type="gene ID" value="PHUM413730"/>
</dbReference>
<keyword evidence="1" id="KW-0732">Signal</keyword>
<evidence type="ECO:0000313" key="3">
    <source>
        <dbReference type="EMBL" id="EEB16252.1"/>
    </source>
</evidence>
<dbReference type="SMART" id="SM00198">
    <property type="entry name" value="SCP"/>
    <property type="match status" value="1"/>
</dbReference>
<evidence type="ECO:0000259" key="2">
    <source>
        <dbReference type="SMART" id="SM00198"/>
    </source>
</evidence>
<dbReference type="PROSITE" id="PS01009">
    <property type="entry name" value="CRISP_1"/>
    <property type="match status" value="1"/>
</dbReference>
<dbReference type="PROSITE" id="PS51257">
    <property type="entry name" value="PROKAR_LIPOPROTEIN"/>
    <property type="match status" value="1"/>
</dbReference>
<organism>
    <name type="scientific">Pediculus humanus subsp. corporis</name>
    <name type="common">Body louse</name>
    <dbReference type="NCBI Taxonomy" id="121224"/>
    <lineage>
        <taxon>Eukaryota</taxon>
        <taxon>Metazoa</taxon>
        <taxon>Ecdysozoa</taxon>
        <taxon>Arthropoda</taxon>
        <taxon>Hexapoda</taxon>
        <taxon>Insecta</taxon>
        <taxon>Pterygota</taxon>
        <taxon>Neoptera</taxon>
        <taxon>Paraneoptera</taxon>
        <taxon>Psocodea</taxon>
        <taxon>Troctomorpha</taxon>
        <taxon>Phthiraptera</taxon>
        <taxon>Anoplura</taxon>
        <taxon>Pediculidae</taxon>
        <taxon>Pediculus</taxon>
    </lineage>
</organism>
<dbReference type="PRINTS" id="PR00837">
    <property type="entry name" value="V5TPXLIKE"/>
</dbReference>
<dbReference type="eggNOG" id="KOG3017">
    <property type="taxonomic scope" value="Eukaryota"/>
</dbReference>
<dbReference type="CDD" id="cd05380">
    <property type="entry name" value="CAP_euk"/>
    <property type="match status" value="1"/>
</dbReference>
<dbReference type="InterPro" id="IPR001283">
    <property type="entry name" value="CRISP-related"/>
</dbReference>
<gene>
    <name evidence="4" type="primary">8234315</name>
    <name evidence="3" type="ORF">Phum_PHUM413730</name>
</gene>
<evidence type="ECO:0000313" key="5">
    <source>
        <dbReference type="Proteomes" id="UP000009046"/>
    </source>
</evidence>